<dbReference type="PROSITE" id="PS50158">
    <property type="entry name" value="ZF_CCHC"/>
    <property type="match status" value="1"/>
</dbReference>
<dbReference type="SMART" id="SM00343">
    <property type="entry name" value="ZnF_C2HC"/>
    <property type="match status" value="1"/>
</dbReference>
<proteinExistence type="predicted"/>
<evidence type="ECO:0000256" key="1">
    <source>
        <dbReference type="PROSITE-ProRule" id="PRU00047"/>
    </source>
</evidence>
<dbReference type="InterPro" id="IPR036875">
    <property type="entry name" value="Znf_CCHC_sf"/>
</dbReference>
<evidence type="ECO:0000313" key="4">
    <source>
        <dbReference type="Proteomes" id="UP001303222"/>
    </source>
</evidence>
<keyword evidence="1" id="KW-0479">Metal-binding</keyword>
<evidence type="ECO:0000259" key="2">
    <source>
        <dbReference type="PROSITE" id="PS50158"/>
    </source>
</evidence>
<dbReference type="EMBL" id="MU859241">
    <property type="protein sequence ID" value="KAK3948855.1"/>
    <property type="molecule type" value="Genomic_DNA"/>
</dbReference>
<dbReference type="GO" id="GO:0008270">
    <property type="term" value="F:zinc ion binding"/>
    <property type="evidence" value="ECO:0007669"/>
    <property type="project" value="UniProtKB-KW"/>
</dbReference>
<comment type="caution">
    <text evidence="3">The sequence shown here is derived from an EMBL/GenBank/DDBJ whole genome shotgun (WGS) entry which is preliminary data.</text>
</comment>
<dbReference type="SUPFAM" id="SSF57756">
    <property type="entry name" value="Retrovirus zinc finger-like domains"/>
    <property type="match status" value="1"/>
</dbReference>
<dbReference type="Gene3D" id="4.10.60.10">
    <property type="entry name" value="Zinc finger, CCHC-type"/>
    <property type="match status" value="1"/>
</dbReference>
<accession>A0AAN6NNF1</accession>
<dbReference type="GO" id="GO:0003676">
    <property type="term" value="F:nucleic acid binding"/>
    <property type="evidence" value="ECO:0007669"/>
    <property type="project" value="InterPro"/>
</dbReference>
<dbReference type="AlphaFoldDB" id="A0AAN6NNF1"/>
<keyword evidence="4" id="KW-1185">Reference proteome</keyword>
<dbReference type="Proteomes" id="UP001303222">
    <property type="component" value="Unassembled WGS sequence"/>
</dbReference>
<sequence length="240" mass="27005">MPSFYVPGLCLPGVLQTTRHTSQQFAIAIQALVSELATLKASESSSQPKLVLPHLNKFLGDKKDLDTWIYTAESKLHVDGRAIGDLKAQFYYLYSSLSPSVRRTLFAFAQFFLANRTPAQLLEKFRVNYGEVNQDKKAGLELLSLKQKSRESISSFLLRRLREKPEYPDSYSDLCSYLRKLDANTFLESSAPANYGAAYENGGELMHIDATRKKQGKCAACGSPDHWARECPNKKKKVQI</sequence>
<protein>
    <recommendedName>
        <fullName evidence="2">CCHC-type domain-containing protein</fullName>
    </recommendedName>
</protein>
<name>A0AAN6NNF1_9PEZI</name>
<evidence type="ECO:0000313" key="3">
    <source>
        <dbReference type="EMBL" id="KAK3948855.1"/>
    </source>
</evidence>
<dbReference type="InterPro" id="IPR001878">
    <property type="entry name" value="Znf_CCHC"/>
</dbReference>
<gene>
    <name evidence="3" type="ORF">QBC32DRAFT_373249</name>
</gene>
<feature type="domain" description="CCHC-type" evidence="2">
    <location>
        <begin position="217"/>
        <end position="233"/>
    </location>
</feature>
<reference evidence="3" key="2">
    <citation type="submission" date="2023-06" db="EMBL/GenBank/DDBJ databases">
        <authorList>
            <consortium name="Lawrence Berkeley National Laboratory"/>
            <person name="Mondo S.J."/>
            <person name="Hensen N."/>
            <person name="Bonometti L."/>
            <person name="Westerberg I."/>
            <person name="Brannstrom I.O."/>
            <person name="Guillou S."/>
            <person name="Cros-Aarteil S."/>
            <person name="Calhoun S."/>
            <person name="Haridas S."/>
            <person name="Kuo A."/>
            <person name="Pangilinan J."/>
            <person name="Riley R."/>
            <person name="Labutti K."/>
            <person name="Andreopoulos B."/>
            <person name="Lipzen A."/>
            <person name="Chen C."/>
            <person name="Yanf M."/>
            <person name="Daum C."/>
            <person name="Ng V."/>
            <person name="Clum A."/>
            <person name="Steindorff A."/>
            <person name="Ohm R."/>
            <person name="Martin F."/>
            <person name="Silar P."/>
            <person name="Natvig D."/>
            <person name="Lalanne C."/>
            <person name="Gautier V."/>
            <person name="Ament-Velasquez S.L."/>
            <person name="Kruys A."/>
            <person name="Hutchinson M.I."/>
            <person name="Powell A.J."/>
            <person name="Barry K."/>
            <person name="Miller A.N."/>
            <person name="Grigoriev I.V."/>
            <person name="Debuchy R."/>
            <person name="Gladieux P."/>
            <person name="Thoren M.H."/>
            <person name="Johannesson H."/>
        </authorList>
    </citation>
    <scope>NUCLEOTIDE SEQUENCE</scope>
    <source>
        <strain evidence="3">CBS 626.80</strain>
    </source>
</reference>
<reference evidence="3" key="1">
    <citation type="journal article" date="2023" name="Mol. Phylogenet. Evol.">
        <title>Genome-scale phylogeny and comparative genomics of the fungal order Sordariales.</title>
        <authorList>
            <person name="Hensen N."/>
            <person name="Bonometti L."/>
            <person name="Westerberg I."/>
            <person name="Brannstrom I.O."/>
            <person name="Guillou S."/>
            <person name="Cros-Aarteil S."/>
            <person name="Calhoun S."/>
            <person name="Haridas S."/>
            <person name="Kuo A."/>
            <person name="Mondo S."/>
            <person name="Pangilinan J."/>
            <person name="Riley R."/>
            <person name="LaButti K."/>
            <person name="Andreopoulos B."/>
            <person name="Lipzen A."/>
            <person name="Chen C."/>
            <person name="Yan M."/>
            <person name="Daum C."/>
            <person name="Ng V."/>
            <person name="Clum A."/>
            <person name="Steindorff A."/>
            <person name="Ohm R.A."/>
            <person name="Martin F."/>
            <person name="Silar P."/>
            <person name="Natvig D.O."/>
            <person name="Lalanne C."/>
            <person name="Gautier V."/>
            <person name="Ament-Velasquez S.L."/>
            <person name="Kruys A."/>
            <person name="Hutchinson M.I."/>
            <person name="Powell A.J."/>
            <person name="Barry K."/>
            <person name="Miller A.N."/>
            <person name="Grigoriev I.V."/>
            <person name="Debuchy R."/>
            <person name="Gladieux P."/>
            <person name="Hiltunen Thoren M."/>
            <person name="Johannesson H."/>
        </authorList>
    </citation>
    <scope>NUCLEOTIDE SEQUENCE</scope>
    <source>
        <strain evidence="3">CBS 626.80</strain>
    </source>
</reference>
<keyword evidence="1" id="KW-0863">Zinc-finger</keyword>
<organism evidence="3 4">
    <name type="scientific">Pseudoneurospora amorphoporcata</name>
    <dbReference type="NCBI Taxonomy" id="241081"/>
    <lineage>
        <taxon>Eukaryota</taxon>
        <taxon>Fungi</taxon>
        <taxon>Dikarya</taxon>
        <taxon>Ascomycota</taxon>
        <taxon>Pezizomycotina</taxon>
        <taxon>Sordariomycetes</taxon>
        <taxon>Sordariomycetidae</taxon>
        <taxon>Sordariales</taxon>
        <taxon>Sordariaceae</taxon>
        <taxon>Pseudoneurospora</taxon>
    </lineage>
</organism>
<dbReference type="Pfam" id="PF00098">
    <property type="entry name" value="zf-CCHC"/>
    <property type="match status" value="1"/>
</dbReference>
<keyword evidence="1" id="KW-0862">Zinc</keyword>